<name>A0ABV3RIU1_9RHOB</name>
<evidence type="ECO:0000313" key="4">
    <source>
        <dbReference type="Proteomes" id="UP001556098"/>
    </source>
</evidence>
<sequence>MKIKLAGLVLCTFLVGCGSGEAPFGGDATQDPDATPEDGGTIDSDRSIPPGTASPSPDTTIFRKEAQDGTSGNGFAEGVRYNSEDDTFTVDNLPFDGGDDTPYIRGVAVGSLGDYAVYEAVDTYPDSLNGSTISQFRHRAIYGVSRSGNTEFAIIRTGDYVNYGFGGFVYERNGTVSLPTTGQALYDGKGAGLRDYTNRGGLEYSTSDVQIAIDFDDFNADTGRFEGAVDGFVFNRRVFDLAGNEITNDIIGRINAGNNASLTAIPTAVFTISTNALDNNGEIVGTLGSRFANNSGNAVTYETGQYYGIISGDEAEELVGIIVLESTVDPSAESVRDTTGFVIYREPR</sequence>
<keyword evidence="2" id="KW-0732">Signal</keyword>
<protein>
    <recommendedName>
        <fullName evidence="5">Transferrin-binding protein B C-lobe/N-lobe beta barrel domain-containing protein</fullName>
    </recommendedName>
</protein>
<evidence type="ECO:0008006" key="5">
    <source>
        <dbReference type="Google" id="ProtNLM"/>
    </source>
</evidence>
<evidence type="ECO:0000256" key="1">
    <source>
        <dbReference type="SAM" id="MobiDB-lite"/>
    </source>
</evidence>
<dbReference type="RefSeq" id="WP_367876586.1">
    <property type="nucleotide sequence ID" value="NZ_JBFNXX010000003.1"/>
</dbReference>
<feature type="region of interest" description="Disordered" evidence="1">
    <location>
        <begin position="24"/>
        <end position="78"/>
    </location>
</feature>
<proteinExistence type="predicted"/>
<evidence type="ECO:0000313" key="3">
    <source>
        <dbReference type="EMBL" id="MEW9918878.1"/>
    </source>
</evidence>
<evidence type="ECO:0000256" key="2">
    <source>
        <dbReference type="SAM" id="SignalP"/>
    </source>
</evidence>
<keyword evidence="4" id="KW-1185">Reference proteome</keyword>
<organism evidence="3 4">
    <name type="scientific">Sulfitobacter sediminis</name>
    <dbReference type="NCBI Taxonomy" id="3234186"/>
    <lineage>
        <taxon>Bacteria</taxon>
        <taxon>Pseudomonadati</taxon>
        <taxon>Pseudomonadota</taxon>
        <taxon>Alphaproteobacteria</taxon>
        <taxon>Rhodobacterales</taxon>
        <taxon>Roseobacteraceae</taxon>
        <taxon>Sulfitobacter</taxon>
    </lineage>
</organism>
<dbReference type="PROSITE" id="PS51257">
    <property type="entry name" value="PROKAR_LIPOPROTEIN"/>
    <property type="match status" value="1"/>
</dbReference>
<accession>A0ABV3RIU1</accession>
<dbReference type="Proteomes" id="UP001556098">
    <property type="component" value="Unassembled WGS sequence"/>
</dbReference>
<comment type="caution">
    <text evidence="3">The sequence shown here is derived from an EMBL/GenBank/DDBJ whole genome shotgun (WGS) entry which is preliminary data.</text>
</comment>
<feature type="chain" id="PRO_5045375454" description="Transferrin-binding protein B C-lobe/N-lobe beta barrel domain-containing protein" evidence="2">
    <location>
        <begin position="23"/>
        <end position="348"/>
    </location>
</feature>
<reference evidence="3 4" key="1">
    <citation type="submission" date="2024-07" db="EMBL/GenBank/DDBJ databases">
        <title>Marimonas sp.nov., isolated from tidal-flat sediment.</title>
        <authorList>
            <person name="Jayan J.N."/>
            <person name="Lee S.S."/>
        </authorList>
    </citation>
    <scope>NUCLEOTIDE SEQUENCE [LARGE SCALE GENOMIC DNA]</scope>
    <source>
        <strain evidence="3 4">MJW-29</strain>
    </source>
</reference>
<dbReference type="EMBL" id="JBFNXX010000003">
    <property type="protein sequence ID" value="MEW9918878.1"/>
    <property type="molecule type" value="Genomic_DNA"/>
</dbReference>
<feature type="signal peptide" evidence="2">
    <location>
        <begin position="1"/>
        <end position="22"/>
    </location>
</feature>
<gene>
    <name evidence="3" type="ORF">AB2B41_04655</name>
</gene>